<dbReference type="Pfam" id="PF00563">
    <property type="entry name" value="EAL"/>
    <property type="match status" value="1"/>
</dbReference>
<dbReference type="Proteomes" id="UP000032266">
    <property type="component" value="Chromosome"/>
</dbReference>
<dbReference type="HOGENOM" id="CLU_440602_0_0_6"/>
<proteinExistence type="predicted"/>
<dbReference type="EMBL" id="CP007142">
    <property type="protein sequence ID" value="AJQ92480.1"/>
    <property type="molecule type" value="Genomic_DNA"/>
</dbReference>
<dbReference type="PANTHER" id="PTHR33121">
    <property type="entry name" value="CYCLIC DI-GMP PHOSPHODIESTERASE PDEF"/>
    <property type="match status" value="1"/>
</dbReference>
<dbReference type="SUPFAM" id="SSF141868">
    <property type="entry name" value="EAL domain-like"/>
    <property type="match status" value="1"/>
</dbReference>
<evidence type="ECO:0000313" key="4">
    <source>
        <dbReference type="Proteomes" id="UP000032266"/>
    </source>
</evidence>
<dbReference type="SMART" id="SM00052">
    <property type="entry name" value="EAL"/>
    <property type="match status" value="1"/>
</dbReference>
<feature type="domain" description="EAL" evidence="2">
    <location>
        <begin position="369"/>
        <end position="617"/>
    </location>
</feature>
<reference evidence="3 4" key="1">
    <citation type="submission" date="2014-01" db="EMBL/GenBank/DDBJ databases">
        <title>Full genme sequencing of cellulolytic bacterium Gynuella sunshinyii YC6258T gen. nov., sp. nov.</title>
        <authorList>
            <person name="Khan H."/>
            <person name="Chung E.J."/>
            <person name="Chung Y.R."/>
        </authorList>
    </citation>
    <scope>NUCLEOTIDE SEQUENCE [LARGE SCALE GENOMIC DNA]</scope>
    <source>
        <strain evidence="3 4">YC6258</strain>
    </source>
</reference>
<keyword evidence="4" id="KW-1185">Reference proteome</keyword>
<dbReference type="OrthoDB" id="9787514at2"/>
<evidence type="ECO:0000313" key="3">
    <source>
        <dbReference type="EMBL" id="AJQ92480.1"/>
    </source>
</evidence>
<dbReference type="PROSITE" id="PS50883">
    <property type="entry name" value="EAL"/>
    <property type="match status" value="1"/>
</dbReference>
<feature type="transmembrane region" description="Helical" evidence="1">
    <location>
        <begin position="35"/>
        <end position="57"/>
    </location>
</feature>
<feature type="transmembrane region" description="Helical" evidence="1">
    <location>
        <begin position="63"/>
        <end position="81"/>
    </location>
</feature>
<dbReference type="RefSeq" id="WP_044615530.1">
    <property type="nucleotide sequence ID" value="NZ_CP007142.1"/>
</dbReference>
<evidence type="ECO:0000256" key="1">
    <source>
        <dbReference type="SAM" id="Phobius"/>
    </source>
</evidence>
<dbReference type="Gene3D" id="3.20.20.450">
    <property type="entry name" value="EAL domain"/>
    <property type="match status" value="1"/>
</dbReference>
<dbReference type="InterPro" id="IPR001633">
    <property type="entry name" value="EAL_dom"/>
</dbReference>
<gene>
    <name evidence="3" type="ORF">YC6258_00430</name>
</gene>
<keyword evidence="1" id="KW-0472">Membrane</keyword>
<dbReference type="AlphaFoldDB" id="A0A0C5UYS9"/>
<keyword evidence="1" id="KW-0812">Transmembrane</keyword>
<sequence>MFDTSLDDETFFKDYQSTLWYQRMVDAQQLLKSRILLIVSGFFTFTPLFLLSLRTYFEAEHPAWVYLGASAVIGLGALSLWSSRRLDVLARFLTLLFFLVIPMAYYLPGAYQVQFMFILCFPFLAAGLYNSFSAAIQTQLFFIWICICWLPHVTGVMETAYYSSSITLWMMILGTYVLLSLVGILTKRYNEDFFRTVIELVHYDQYSGLVKANDLANAQEWRQARWLVLVEVDHLSQILAIGDAATRMRIMQLLGDRLNKKVPTFPFAAYQWSDNQVVLLLSEAESQTERQLEVSLYRYIEQLNRHLNEAKSAGKYLLSVTAACVAIRGRSPNQVVADCQLAVRQAQKKQLLCVVLDETLKEESFDLSYRKKYRVLWANLQERKTVISTRTVFSARTGKAAWQECALKIDNLEDGFVALDEYLSVAQKFGLYEQMSDHLLQHVEYYLREHKTNLSVNLLLADLFNARIYKTLFDLCQQASARDLTLILNVTLPADPFDVDRCQEIMRVLRQQGAKIALSGIADMDVHLGVLVTLPIDIVTVAHHLIKTMTTDIRKERLLKAVVSFCHTNEQTVVADGIDTGILKRAAEALGFNYLKGNLLAAETVHEKPHFIAAHVRRQQ</sequence>
<feature type="transmembrane region" description="Helical" evidence="1">
    <location>
        <begin position="141"/>
        <end position="162"/>
    </location>
</feature>
<name>A0A0C5UYS9_9GAMM</name>
<dbReference type="KEGG" id="gsn:YC6258_00430"/>
<feature type="transmembrane region" description="Helical" evidence="1">
    <location>
        <begin position="113"/>
        <end position="129"/>
    </location>
</feature>
<dbReference type="PANTHER" id="PTHR33121:SF79">
    <property type="entry name" value="CYCLIC DI-GMP PHOSPHODIESTERASE PDED-RELATED"/>
    <property type="match status" value="1"/>
</dbReference>
<dbReference type="InterPro" id="IPR050706">
    <property type="entry name" value="Cyclic-di-GMP_PDE-like"/>
</dbReference>
<protein>
    <submittedName>
        <fullName evidence="3">EAL domain</fullName>
    </submittedName>
</protein>
<dbReference type="STRING" id="1445510.YC6258_00430"/>
<dbReference type="InterPro" id="IPR035919">
    <property type="entry name" value="EAL_sf"/>
</dbReference>
<evidence type="ECO:0000259" key="2">
    <source>
        <dbReference type="PROSITE" id="PS50883"/>
    </source>
</evidence>
<feature type="transmembrane region" description="Helical" evidence="1">
    <location>
        <begin position="88"/>
        <end position="107"/>
    </location>
</feature>
<organism evidence="3 4">
    <name type="scientific">Gynuella sunshinyii YC6258</name>
    <dbReference type="NCBI Taxonomy" id="1445510"/>
    <lineage>
        <taxon>Bacteria</taxon>
        <taxon>Pseudomonadati</taxon>
        <taxon>Pseudomonadota</taxon>
        <taxon>Gammaproteobacteria</taxon>
        <taxon>Oceanospirillales</taxon>
        <taxon>Saccharospirillaceae</taxon>
        <taxon>Gynuella</taxon>
    </lineage>
</organism>
<keyword evidence="1" id="KW-1133">Transmembrane helix</keyword>
<accession>A0A0C5UYS9</accession>
<dbReference type="GO" id="GO:0071111">
    <property type="term" value="F:cyclic-guanylate-specific phosphodiesterase activity"/>
    <property type="evidence" value="ECO:0007669"/>
    <property type="project" value="InterPro"/>
</dbReference>
<feature type="transmembrane region" description="Helical" evidence="1">
    <location>
        <begin position="168"/>
        <end position="186"/>
    </location>
</feature>